<evidence type="ECO:0000313" key="1">
    <source>
        <dbReference type="EMBL" id="SEH52524.1"/>
    </source>
</evidence>
<keyword evidence="2" id="KW-1185">Reference proteome</keyword>
<accession>A0A1H6IS93</accession>
<dbReference type="Proteomes" id="UP000199215">
    <property type="component" value="Unassembled WGS sequence"/>
</dbReference>
<sequence>MRCILSALIVLPVNHYALTSIGVLLIKVFEIIEFQ</sequence>
<dbReference type="EMBL" id="FNWU01000004">
    <property type="protein sequence ID" value="SEH52524.1"/>
    <property type="molecule type" value="Genomic_DNA"/>
</dbReference>
<protein>
    <submittedName>
        <fullName evidence="1">Uncharacterized protein</fullName>
    </submittedName>
</protein>
<name>A0A1H6IS93_9EURY</name>
<reference evidence="1 2" key="1">
    <citation type="submission" date="2016-10" db="EMBL/GenBank/DDBJ databases">
        <authorList>
            <person name="de Groot N.N."/>
        </authorList>
    </citation>
    <scope>NUCLEOTIDE SEQUENCE [LARGE SCALE GENOMIC DNA]</scope>
    <source>
        <strain evidence="1 2">IBRC-M10418</strain>
    </source>
</reference>
<dbReference type="AlphaFoldDB" id="A0A1H6IS93"/>
<proteinExistence type="predicted"/>
<gene>
    <name evidence="1" type="ORF">SAMN05192561_104148</name>
</gene>
<organism evidence="1 2">
    <name type="scientific">Halopenitus malekzadehii</name>
    <dbReference type="NCBI Taxonomy" id="1267564"/>
    <lineage>
        <taxon>Archaea</taxon>
        <taxon>Methanobacteriati</taxon>
        <taxon>Methanobacteriota</taxon>
        <taxon>Stenosarchaea group</taxon>
        <taxon>Halobacteria</taxon>
        <taxon>Halobacteriales</taxon>
        <taxon>Haloferacaceae</taxon>
        <taxon>Halopenitus</taxon>
    </lineage>
</organism>
<evidence type="ECO:0000313" key="2">
    <source>
        <dbReference type="Proteomes" id="UP000199215"/>
    </source>
</evidence>